<sequence>MSLKKCFRHCFCCQKRLYFMFVALTSLVLVSFYMMVNNEKTLRSTNVPPWIKRLSLIENIENKNYSSSLDQLDTWISPDGLFSPKCNLSEVTEALRNAKIHGVELLKLQTSYKWQIILEGGHRAVYKPMLLPKVKRPEACNVGCEHPEYEVAAFTVNRLLDLNNMPLTTGRKVIWSIDIAPVASQDLLDSVNITEDGDVCFEWTCLHKTFSTRFCFDNGEILGSLVYWLERPVKTFKSKHHNSYYHDYHPYSPNKIFRSKLPGDQSFCKEFRDKPPYTDDKWFLHVIDMAVVDYFMNNFDQKHTYIAGDDGQPYANIMLDFGHSFCQAKDILLGAAVYQCCKIRNQTYEALVRLSGSLRTKFEELTAGDPLFPILLDVQFSEMEQRFKQLMTLIKFCFLFHGMEDVIMD</sequence>
<keyword evidence="9" id="KW-1133">Transmembrane helix</keyword>
<dbReference type="EMBL" id="JAEAOA010000453">
    <property type="protein sequence ID" value="KAK3575705.1"/>
    <property type="molecule type" value="Genomic_DNA"/>
</dbReference>
<keyword evidence="4" id="KW-1015">Disulfide bond</keyword>
<dbReference type="InterPro" id="IPR009581">
    <property type="entry name" value="FAM20_C"/>
</dbReference>
<evidence type="ECO:0000256" key="3">
    <source>
        <dbReference type="ARBA" id="ARBA00023034"/>
    </source>
</evidence>
<evidence type="ECO:0000313" key="11">
    <source>
        <dbReference type="EMBL" id="KAK3575705.1"/>
    </source>
</evidence>
<evidence type="ECO:0000256" key="9">
    <source>
        <dbReference type="SAM" id="Phobius"/>
    </source>
</evidence>
<proteinExistence type="inferred from homology"/>
<evidence type="ECO:0000256" key="4">
    <source>
        <dbReference type="ARBA" id="ARBA00023157"/>
    </source>
</evidence>
<dbReference type="Proteomes" id="UP001195483">
    <property type="component" value="Unassembled WGS sequence"/>
</dbReference>
<gene>
    <name evidence="11" type="ORF">CHS0354_006573</name>
</gene>
<comment type="subcellular location">
    <subcellularLocation>
        <location evidence="1">Golgi apparatus</location>
    </subcellularLocation>
</comment>
<dbReference type="GO" id="GO:0016773">
    <property type="term" value="F:phosphotransferase activity, alcohol group as acceptor"/>
    <property type="evidence" value="ECO:0007669"/>
    <property type="project" value="TreeGrafter"/>
</dbReference>
<reference evidence="11" key="3">
    <citation type="submission" date="2023-05" db="EMBL/GenBank/DDBJ databases">
        <authorList>
            <person name="Smith C.H."/>
        </authorList>
    </citation>
    <scope>NUCLEOTIDE SEQUENCE</scope>
    <source>
        <strain evidence="11">CHS0354</strain>
        <tissue evidence="11">Mantle</tissue>
    </source>
</reference>
<feature type="domain" description="FAM20 C-terminal" evidence="10">
    <location>
        <begin position="197"/>
        <end position="406"/>
    </location>
</feature>
<feature type="transmembrane region" description="Helical" evidence="9">
    <location>
        <begin position="17"/>
        <end position="36"/>
    </location>
</feature>
<dbReference type="PANTHER" id="PTHR12450">
    <property type="entry name" value="DENTIN MATRIX PROTEIN 4 PROTEIN FAM20"/>
    <property type="match status" value="1"/>
</dbReference>
<feature type="binding site" evidence="7">
    <location>
        <position position="320"/>
    </location>
    <ligand>
        <name>ATP</name>
        <dbReference type="ChEBI" id="CHEBI:30616"/>
    </ligand>
</feature>
<keyword evidence="8" id="KW-0479">Metal-binding</keyword>
<accession>A0AAE0RLR5</accession>
<evidence type="ECO:0000256" key="7">
    <source>
        <dbReference type="PIRSR" id="PIRSR624869-2"/>
    </source>
</evidence>
<feature type="binding site" evidence="7">
    <location>
        <position position="145"/>
    </location>
    <ligand>
        <name>ATP</name>
        <dbReference type="ChEBI" id="CHEBI:30616"/>
    </ligand>
</feature>
<dbReference type="GO" id="GO:0046872">
    <property type="term" value="F:metal ion binding"/>
    <property type="evidence" value="ECO:0007669"/>
    <property type="project" value="UniProtKB-KW"/>
</dbReference>
<keyword evidence="12" id="KW-1185">Reference proteome</keyword>
<feature type="binding site" evidence="8">
    <location>
        <position position="320"/>
    </location>
    <ligand>
        <name>Mn(2+)</name>
        <dbReference type="ChEBI" id="CHEBI:29035"/>
    </ligand>
</feature>
<reference evidence="11" key="1">
    <citation type="journal article" date="2021" name="Genome Biol. Evol.">
        <title>A High-Quality Reference Genome for a Parasitic Bivalve with Doubly Uniparental Inheritance (Bivalvia: Unionida).</title>
        <authorList>
            <person name="Smith C.H."/>
        </authorList>
    </citation>
    <scope>NUCLEOTIDE SEQUENCE</scope>
    <source>
        <strain evidence="11">CHS0354</strain>
    </source>
</reference>
<feature type="active site" evidence="6">
    <location>
        <position position="300"/>
    </location>
</feature>
<dbReference type="GO" id="GO:0005524">
    <property type="term" value="F:ATP binding"/>
    <property type="evidence" value="ECO:0007669"/>
    <property type="project" value="UniProtKB-KW"/>
</dbReference>
<evidence type="ECO:0000259" key="10">
    <source>
        <dbReference type="Pfam" id="PF06702"/>
    </source>
</evidence>
<keyword evidence="9" id="KW-0812">Transmembrane</keyword>
<dbReference type="InterPro" id="IPR024869">
    <property type="entry name" value="FAM20"/>
</dbReference>
<evidence type="ECO:0000313" key="12">
    <source>
        <dbReference type="Proteomes" id="UP001195483"/>
    </source>
</evidence>
<dbReference type="Pfam" id="PF06702">
    <property type="entry name" value="Fam20C"/>
    <property type="match status" value="1"/>
</dbReference>
<keyword evidence="7" id="KW-0547">Nucleotide-binding</keyword>
<keyword evidence="9" id="KW-0472">Membrane</keyword>
<keyword evidence="3" id="KW-0333">Golgi apparatus</keyword>
<evidence type="ECO:0000256" key="6">
    <source>
        <dbReference type="PIRSR" id="PIRSR624869-1"/>
    </source>
</evidence>
<dbReference type="PANTHER" id="PTHR12450:SF22">
    <property type="entry name" value="EXTRACELLULAR SERINE_THREONINE PROTEIN CG31145"/>
    <property type="match status" value="1"/>
</dbReference>
<evidence type="ECO:0000256" key="1">
    <source>
        <dbReference type="ARBA" id="ARBA00004555"/>
    </source>
</evidence>
<evidence type="ECO:0000256" key="2">
    <source>
        <dbReference type="ARBA" id="ARBA00006557"/>
    </source>
</evidence>
<name>A0AAE0RLR5_9BIVA</name>
<dbReference type="AlphaFoldDB" id="A0AAE0RLR5"/>
<feature type="binding site" evidence="7">
    <location>
        <position position="127"/>
    </location>
    <ligand>
        <name>ATP</name>
        <dbReference type="ChEBI" id="CHEBI:30616"/>
    </ligand>
</feature>
<protein>
    <recommendedName>
        <fullName evidence="10">FAM20 C-terminal domain-containing protein</fullName>
    </recommendedName>
</protein>
<comment type="similarity">
    <text evidence="2">Belongs to the FAM20 family.</text>
</comment>
<feature type="binding site" evidence="8">
    <location>
        <position position="145"/>
    </location>
    <ligand>
        <name>Mn(2+)</name>
        <dbReference type="ChEBI" id="CHEBI:29035"/>
    </ligand>
</feature>
<organism evidence="11 12">
    <name type="scientific">Potamilus streckersoni</name>
    <dbReference type="NCBI Taxonomy" id="2493646"/>
    <lineage>
        <taxon>Eukaryota</taxon>
        <taxon>Metazoa</taxon>
        <taxon>Spiralia</taxon>
        <taxon>Lophotrochozoa</taxon>
        <taxon>Mollusca</taxon>
        <taxon>Bivalvia</taxon>
        <taxon>Autobranchia</taxon>
        <taxon>Heteroconchia</taxon>
        <taxon>Palaeoheterodonta</taxon>
        <taxon>Unionida</taxon>
        <taxon>Unionoidea</taxon>
        <taxon>Unionidae</taxon>
        <taxon>Ambleminae</taxon>
        <taxon>Lampsilini</taxon>
        <taxon>Potamilus</taxon>
    </lineage>
</organism>
<evidence type="ECO:0000256" key="5">
    <source>
        <dbReference type="ARBA" id="ARBA00023180"/>
    </source>
</evidence>
<comment type="cofactor">
    <cofactor evidence="8">
        <name>Mn(2+)</name>
        <dbReference type="ChEBI" id="CHEBI:29035"/>
    </cofactor>
</comment>
<evidence type="ECO:0000256" key="8">
    <source>
        <dbReference type="PIRSR" id="PIRSR624869-3"/>
    </source>
</evidence>
<dbReference type="GO" id="GO:0005794">
    <property type="term" value="C:Golgi apparatus"/>
    <property type="evidence" value="ECO:0007669"/>
    <property type="project" value="UniProtKB-SubCell"/>
</dbReference>
<keyword evidence="8" id="KW-0464">Manganese</keyword>
<comment type="caution">
    <text evidence="11">The sequence shown here is derived from an EMBL/GenBank/DDBJ whole genome shotgun (WGS) entry which is preliminary data.</text>
</comment>
<reference evidence="11" key="2">
    <citation type="journal article" date="2021" name="Genome Biol. Evol.">
        <title>Developing a high-quality reference genome for a parasitic bivalve with doubly uniparental inheritance (Bivalvia: Unionida).</title>
        <authorList>
            <person name="Smith C.H."/>
        </authorList>
    </citation>
    <scope>NUCLEOTIDE SEQUENCE</scope>
    <source>
        <strain evidence="11">CHS0354</strain>
        <tissue evidence="11">Mantle</tissue>
    </source>
</reference>
<keyword evidence="5" id="KW-0325">Glycoprotein</keyword>
<keyword evidence="7" id="KW-0067">ATP-binding</keyword>